<dbReference type="AlphaFoldDB" id="A0A6J7KVS5"/>
<proteinExistence type="predicted"/>
<evidence type="ECO:0000313" key="5">
    <source>
        <dbReference type="EMBL" id="CAB4960528.1"/>
    </source>
</evidence>
<dbReference type="EMBL" id="CAFBNU010000002">
    <property type="protein sequence ID" value="CAB4960528.1"/>
    <property type="molecule type" value="Genomic_DNA"/>
</dbReference>
<dbReference type="PROSITE" id="PS51257">
    <property type="entry name" value="PROKAR_LIPOPROTEIN"/>
    <property type="match status" value="1"/>
</dbReference>
<evidence type="ECO:0000313" key="6">
    <source>
        <dbReference type="EMBL" id="CAB5018644.1"/>
    </source>
</evidence>
<dbReference type="EMBL" id="CAFAAZ010000003">
    <property type="protein sequence ID" value="CAB4816343.1"/>
    <property type="molecule type" value="Genomic_DNA"/>
</dbReference>
<protein>
    <submittedName>
        <fullName evidence="5">Unannotated protein</fullName>
    </submittedName>
</protein>
<organism evidence="5">
    <name type="scientific">freshwater metagenome</name>
    <dbReference type="NCBI Taxonomy" id="449393"/>
    <lineage>
        <taxon>unclassified sequences</taxon>
        <taxon>metagenomes</taxon>
        <taxon>ecological metagenomes</taxon>
    </lineage>
</organism>
<reference evidence="5" key="1">
    <citation type="submission" date="2020-05" db="EMBL/GenBank/DDBJ databases">
        <authorList>
            <person name="Chiriac C."/>
            <person name="Salcher M."/>
            <person name="Ghai R."/>
            <person name="Kavagutti S V."/>
        </authorList>
    </citation>
    <scope>NUCLEOTIDE SEQUENCE</scope>
</reference>
<sequence>MTLKVKKGLPGICFLIAVSCLTLTACGSTPPMSEGEVDAQLSRACSEISAAEEFLDQGYSKDSDLVQNHYDTAFRIGEYLALQMSEYEGFEYLSDLADGFDSNWSWCGMQIDPSYE</sequence>
<accession>A0A6J7KVS5</accession>
<evidence type="ECO:0000313" key="2">
    <source>
        <dbReference type="EMBL" id="CAB4704793.1"/>
    </source>
</evidence>
<evidence type="ECO:0000313" key="1">
    <source>
        <dbReference type="EMBL" id="CAB4668391.1"/>
    </source>
</evidence>
<dbReference type="EMBL" id="CAFBPT010000001">
    <property type="protein sequence ID" value="CAB5018644.1"/>
    <property type="molecule type" value="Genomic_DNA"/>
</dbReference>
<name>A0A6J7KVS5_9ZZZZ</name>
<dbReference type="EMBL" id="CAEZYD010000003">
    <property type="protein sequence ID" value="CAB4704793.1"/>
    <property type="molecule type" value="Genomic_DNA"/>
</dbReference>
<evidence type="ECO:0000313" key="4">
    <source>
        <dbReference type="EMBL" id="CAB4890067.1"/>
    </source>
</evidence>
<dbReference type="EMBL" id="CAFBMA010000002">
    <property type="protein sequence ID" value="CAB4890067.1"/>
    <property type="molecule type" value="Genomic_DNA"/>
</dbReference>
<gene>
    <name evidence="1" type="ORF">UFOPK2343_00210</name>
    <name evidence="2" type="ORF">UFOPK2652_00412</name>
    <name evidence="3" type="ORF">UFOPK3128_00454</name>
    <name evidence="4" type="ORF">UFOPK3511_00307</name>
    <name evidence="5" type="ORF">UFOPK3880_00257</name>
    <name evidence="6" type="ORF">UFOPK4146_00108</name>
</gene>
<evidence type="ECO:0000313" key="3">
    <source>
        <dbReference type="EMBL" id="CAB4816343.1"/>
    </source>
</evidence>
<dbReference type="EMBL" id="CAEZXD010000003">
    <property type="protein sequence ID" value="CAB4668391.1"/>
    <property type="molecule type" value="Genomic_DNA"/>
</dbReference>